<comment type="caution">
    <text evidence="3">The sequence shown here is derived from an EMBL/GenBank/DDBJ whole genome shotgun (WGS) entry which is preliminary data.</text>
</comment>
<evidence type="ECO:0000259" key="2">
    <source>
        <dbReference type="Pfam" id="PF04069"/>
    </source>
</evidence>
<dbReference type="EMBL" id="JACHJV010000001">
    <property type="protein sequence ID" value="MBB4926537.1"/>
    <property type="molecule type" value="Genomic_DNA"/>
</dbReference>
<reference evidence="3 4" key="1">
    <citation type="submission" date="2020-08" db="EMBL/GenBank/DDBJ databases">
        <title>Sequencing the genomes of 1000 actinobacteria strains.</title>
        <authorList>
            <person name="Klenk H.-P."/>
        </authorList>
    </citation>
    <scope>NUCLEOTIDE SEQUENCE [LARGE SCALE GENOMIC DNA]</scope>
    <source>
        <strain evidence="3 4">DSM 41654</strain>
    </source>
</reference>
<dbReference type="CDD" id="cd13606">
    <property type="entry name" value="PBP2_ProX_like"/>
    <property type="match status" value="1"/>
</dbReference>
<name>A0A7W7R6X0_KITKI</name>
<dbReference type="GO" id="GO:0043190">
    <property type="term" value="C:ATP-binding cassette (ABC) transporter complex"/>
    <property type="evidence" value="ECO:0007669"/>
    <property type="project" value="InterPro"/>
</dbReference>
<organism evidence="3 4">
    <name type="scientific">Kitasatospora kifunensis</name>
    <name type="common">Streptomyces kifunensis</name>
    <dbReference type="NCBI Taxonomy" id="58351"/>
    <lineage>
        <taxon>Bacteria</taxon>
        <taxon>Bacillati</taxon>
        <taxon>Actinomycetota</taxon>
        <taxon>Actinomycetes</taxon>
        <taxon>Kitasatosporales</taxon>
        <taxon>Streptomycetaceae</taxon>
        <taxon>Kitasatospora</taxon>
    </lineage>
</organism>
<evidence type="ECO:0000313" key="3">
    <source>
        <dbReference type="EMBL" id="MBB4926537.1"/>
    </source>
</evidence>
<sequence length="304" mass="31618">MRSRSRAASSVVLLSAVALAASACSSSSSSNPLGGGSQASGSNSTVVVGSANYPENVLLASIYSQALQAKGVKVTEKFNIGSRELLYGQIKDGKLSVLPEYNGALLAYVDNKSTAATEADVNAALTKELPSSLGILDSSAAEDKDSLTVTQDTATKYNLKSIADLAAQAPNFTIGGMAEFKSRREQQFKDVYGLTFKDWKPTADATPNAIKDGTIQVGDVFTTDPKLLQLGLVSLADPKNVFGAQNVTPLINKAQVNSTASAALNAVSAKLDTPTLVGLMKKVAIDKDDPQAVAKDWVKANGLG</sequence>
<keyword evidence="4" id="KW-1185">Reference proteome</keyword>
<evidence type="ECO:0000256" key="1">
    <source>
        <dbReference type="SAM" id="SignalP"/>
    </source>
</evidence>
<dbReference type="Gene3D" id="3.40.190.120">
    <property type="entry name" value="Osmoprotection protein (prox), domain 2"/>
    <property type="match status" value="1"/>
</dbReference>
<feature type="domain" description="ABC-type glycine betaine transport system substrate-binding" evidence="2">
    <location>
        <begin position="45"/>
        <end position="299"/>
    </location>
</feature>
<dbReference type="Pfam" id="PF04069">
    <property type="entry name" value="OpuAC"/>
    <property type="match status" value="1"/>
</dbReference>
<dbReference type="GO" id="GO:0022857">
    <property type="term" value="F:transmembrane transporter activity"/>
    <property type="evidence" value="ECO:0007669"/>
    <property type="project" value="InterPro"/>
</dbReference>
<dbReference type="Gene3D" id="3.40.190.10">
    <property type="entry name" value="Periplasmic binding protein-like II"/>
    <property type="match status" value="1"/>
</dbReference>
<dbReference type="InterPro" id="IPR007210">
    <property type="entry name" value="ABC_Gly_betaine_transp_sub-bd"/>
</dbReference>
<dbReference type="SUPFAM" id="SSF53850">
    <property type="entry name" value="Periplasmic binding protein-like II"/>
    <property type="match status" value="1"/>
</dbReference>
<dbReference type="RefSeq" id="WP_184939890.1">
    <property type="nucleotide sequence ID" value="NZ_JACHJV010000001.1"/>
</dbReference>
<keyword evidence="1" id="KW-0732">Signal</keyword>
<proteinExistence type="predicted"/>
<protein>
    <submittedName>
        <fullName evidence="3">Osmoprotectant transport system substrate-binding protein</fullName>
    </submittedName>
</protein>
<dbReference type="Proteomes" id="UP000540506">
    <property type="component" value="Unassembled WGS sequence"/>
</dbReference>
<evidence type="ECO:0000313" key="4">
    <source>
        <dbReference type="Proteomes" id="UP000540506"/>
    </source>
</evidence>
<accession>A0A7W7R6X0</accession>
<feature type="signal peptide" evidence="1">
    <location>
        <begin position="1"/>
        <end position="20"/>
    </location>
</feature>
<feature type="chain" id="PRO_5038809787" evidence="1">
    <location>
        <begin position="21"/>
        <end position="304"/>
    </location>
</feature>
<dbReference type="PROSITE" id="PS51257">
    <property type="entry name" value="PROKAR_LIPOPROTEIN"/>
    <property type="match status" value="1"/>
</dbReference>
<dbReference type="AlphaFoldDB" id="A0A7W7R6X0"/>
<gene>
    <name evidence="3" type="ORF">FHR34_005530</name>
</gene>